<sequence length="212" mass="22950">MWCFCSWALIKLQQPFSGQPAATPGSLRIYRRFSSSGPLTPPNKLKRRNKLEPPVSSHVCLMAALKRLALDRVTGGPISLRQGVSFGRLGWGPTARGSQNGEAPNKGPGRGNEGTGPQRLFGRIEPTGRGEDVLMLQPRFASRAGCDHLWGAGPCPDPGSGGTRDRVEWEAWTGYTHTCTSEWTAEQAAYLFKAMAGCRVLWKGLSSSGSCF</sequence>
<feature type="region of interest" description="Disordered" evidence="1">
    <location>
        <begin position="91"/>
        <end position="125"/>
    </location>
</feature>
<proteinExistence type="predicted"/>
<dbReference type="EMBL" id="KZ679126">
    <property type="protein sequence ID" value="PTB81669.1"/>
    <property type="molecule type" value="Genomic_DNA"/>
</dbReference>
<gene>
    <name evidence="2" type="ORF">M440DRAFT_1021252</name>
</gene>
<name>A0A2T4CJB6_TRILO</name>
<dbReference type="AlphaFoldDB" id="A0A2T4CJB6"/>
<evidence type="ECO:0000313" key="2">
    <source>
        <dbReference type="EMBL" id="PTB81669.1"/>
    </source>
</evidence>
<keyword evidence="3" id="KW-1185">Reference proteome</keyword>
<reference evidence="2 3" key="1">
    <citation type="submission" date="2016-07" db="EMBL/GenBank/DDBJ databases">
        <title>Multiple horizontal gene transfer events from other fungi enriched the ability of initially mycotrophic Trichoderma (Ascomycota) to feed on dead plant biomass.</title>
        <authorList>
            <consortium name="DOE Joint Genome Institute"/>
            <person name="Aerts A."/>
            <person name="Atanasova L."/>
            <person name="Chenthamara K."/>
            <person name="Zhang J."/>
            <person name="Grujic M."/>
            <person name="Henrissat B."/>
            <person name="Kuo A."/>
            <person name="Salamov A."/>
            <person name="Lipzen A."/>
            <person name="Labutti K."/>
            <person name="Barry K."/>
            <person name="Miao Y."/>
            <person name="Rahimi M.J."/>
            <person name="Shen Q."/>
            <person name="Grigoriev I.V."/>
            <person name="Kubicek C.P."/>
            <person name="Druzhinina I.S."/>
        </authorList>
    </citation>
    <scope>NUCLEOTIDE SEQUENCE [LARGE SCALE GENOMIC DNA]</scope>
    <source>
        <strain evidence="2 3">ATCC 18648</strain>
    </source>
</reference>
<organism evidence="2 3">
    <name type="scientific">Trichoderma longibrachiatum ATCC 18648</name>
    <dbReference type="NCBI Taxonomy" id="983965"/>
    <lineage>
        <taxon>Eukaryota</taxon>
        <taxon>Fungi</taxon>
        <taxon>Dikarya</taxon>
        <taxon>Ascomycota</taxon>
        <taxon>Pezizomycotina</taxon>
        <taxon>Sordariomycetes</taxon>
        <taxon>Hypocreomycetidae</taxon>
        <taxon>Hypocreales</taxon>
        <taxon>Hypocreaceae</taxon>
        <taxon>Trichoderma</taxon>
    </lineage>
</organism>
<accession>A0A2T4CJB6</accession>
<evidence type="ECO:0000313" key="3">
    <source>
        <dbReference type="Proteomes" id="UP000240760"/>
    </source>
</evidence>
<evidence type="ECO:0000256" key="1">
    <source>
        <dbReference type="SAM" id="MobiDB-lite"/>
    </source>
</evidence>
<protein>
    <submittedName>
        <fullName evidence="2">Uncharacterized protein</fullName>
    </submittedName>
</protein>
<dbReference type="Proteomes" id="UP000240760">
    <property type="component" value="Unassembled WGS sequence"/>
</dbReference>